<dbReference type="InterPro" id="IPR030970">
    <property type="entry name" value="ABC_MlaD"/>
</dbReference>
<dbReference type="Pfam" id="PF02470">
    <property type="entry name" value="MlaD"/>
    <property type="match status" value="1"/>
</dbReference>
<dbReference type="NCBIfam" id="TIGR04430">
    <property type="entry name" value="OM_asym_MlaD"/>
    <property type="match status" value="1"/>
</dbReference>
<dbReference type="EMBL" id="UOFN01000110">
    <property type="protein sequence ID" value="VAW79399.1"/>
    <property type="molecule type" value="Genomic_DNA"/>
</dbReference>
<dbReference type="GO" id="GO:0005543">
    <property type="term" value="F:phospholipid binding"/>
    <property type="evidence" value="ECO:0007669"/>
    <property type="project" value="TreeGrafter"/>
</dbReference>
<gene>
    <name evidence="2" type="ORF">MNBD_GAMMA15-1260</name>
</gene>
<dbReference type="PANTHER" id="PTHR33371">
    <property type="entry name" value="INTERMEMBRANE PHOSPHOLIPID TRANSPORT SYSTEM BINDING PROTEIN MLAD-RELATED"/>
    <property type="match status" value="1"/>
</dbReference>
<evidence type="ECO:0000259" key="1">
    <source>
        <dbReference type="Pfam" id="PF02470"/>
    </source>
</evidence>
<evidence type="ECO:0000313" key="2">
    <source>
        <dbReference type="EMBL" id="VAW79399.1"/>
    </source>
</evidence>
<dbReference type="GO" id="GO:0005548">
    <property type="term" value="F:phospholipid transporter activity"/>
    <property type="evidence" value="ECO:0007669"/>
    <property type="project" value="TreeGrafter"/>
</dbReference>
<sequence>MKQTKTTEMLVGMFVAAGIAALFVLALQVSNLSSFTDDGVYTLTARFDNLGGLKVRSAVKASGVVVGRVSNIDFDNERQVAVVTLRINQHYDQFSDDTSASIYTAGLLGEQYIGLETGGSDELLVDGSEIDEGLTQSAIVLEKLIGKFLMNQASGQ</sequence>
<organism evidence="2">
    <name type="scientific">hydrothermal vent metagenome</name>
    <dbReference type="NCBI Taxonomy" id="652676"/>
    <lineage>
        <taxon>unclassified sequences</taxon>
        <taxon>metagenomes</taxon>
        <taxon>ecological metagenomes</taxon>
    </lineage>
</organism>
<name>A0A3B0YYW4_9ZZZZ</name>
<dbReference type="AlphaFoldDB" id="A0A3B0YYW4"/>
<reference evidence="2" key="1">
    <citation type="submission" date="2018-06" db="EMBL/GenBank/DDBJ databases">
        <authorList>
            <person name="Zhirakovskaya E."/>
        </authorList>
    </citation>
    <scope>NUCLEOTIDE SEQUENCE</scope>
</reference>
<proteinExistence type="predicted"/>
<feature type="domain" description="Mce/MlaD" evidence="1">
    <location>
        <begin position="41"/>
        <end position="118"/>
    </location>
</feature>
<protein>
    <submittedName>
        <fullName evidence="2">Phospholipid ABC transporter substrate-binding protein MlaD</fullName>
    </submittedName>
</protein>
<dbReference type="PANTHER" id="PTHR33371:SF4">
    <property type="entry name" value="INTERMEMBRANE PHOSPHOLIPID TRANSPORT SYSTEM BINDING PROTEIN MLAD"/>
    <property type="match status" value="1"/>
</dbReference>
<dbReference type="InterPro" id="IPR052336">
    <property type="entry name" value="MlaD_Phospholipid_Transporter"/>
</dbReference>
<accession>A0A3B0YYW4</accession>
<dbReference type="InterPro" id="IPR003399">
    <property type="entry name" value="Mce/MlaD"/>
</dbReference>